<dbReference type="Gene3D" id="6.10.340.10">
    <property type="match status" value="1"/>
</dbReference>
<reference evidence="10" key="2">
    <citation type="submission" date="2009-08" db="EMBL/GenBank/DDBJ databases">
        <authorList>
            <person name="Shrivastava S."/>
            <person name="Brinkac L.M."/>
            <person name="Dodson R.J."/>
            <person name="Harkins D.M."/>
            <person name="Durkin A.S."/>
            <person name="Sutton G."/>
        </authorList>
    </citation>
    <scope>NUCLEOTIDE SEQUENCE</scope>
    <source>
        <strain evidence="10">Eklund 17B</strain>
    </source>
</reference>
<keyword evidence="7" id="KW-0902">Two-component regulatory system</keyword>
<evidence type="ECO:0000256" key="4">
    <source>
        <dbReference type="ARBA" id="ARBA00022553"/>
    </source>
</evidence>
<dbReference type="InterPro" id="IPR036097">
    <property type="entry name" value="HisK_dim/P_sf"/>
</dbReference>
<dbReference type="Pfam" id="PF00512">
    <property type="entry name" value="HisKA"/>
    <property type="match status" value="1"/>
</dbReference>
<dbReference type="Gene3D" id="3.30.565.10">
    <property type="entry name" value="Histidine kinase-like ATPase, C-terminal domain"/>
    <property type="match status" value="1"/>
</dbReference>
<evidence type="ECO:0000256" key="6">
    <source>
        <dbReference type="ARBA" id="ARBA00022777"/>
    </source>
</evidence>
<dbReference type="PANTHER" id="PTHR45453">
    <property type="entry name" value="PHOSPHATE REGULON SENSOR PROTEIN PHOR"/>
    <property type="match status" value="1"/>
</dbReference>
<gene>
    <name evidence="10" type="ordered locus">CLL_A1865</name>
</gene>
<dbReference type="CDD" id="cd00082">
    <property type="entry name" value="HisKA"/>
    <property type="match status" value="1"/>
</dbReference>
<dbReference type="FunFam" id="3.30.565.10:FF:000006">
    <property type="entry name" value="Sensor histidine kinase WalK"/>
    <property type="match status" value="1"/>
</dbReference>
<organism evidence="10">
    <name type="scientific">Clostridium botulinum (strain Eklund 17B / Type B)</name>
    <dbReference type="NCBI Taxonomy" id="935198"/>
    <lineage>
        <taxon>Bacteria</taxon>
        <taxon>Bacillati</taxon>
        <taxon>Bacillota</taxon>
        <taxon>Clostridia</taxon>
        <taxon>Eubacteriales</taxon>
        <taxon>Clostridiaceae</taxon>
        <taxon>Clostridium</taxon>
    </lineage>
</organism>
<comment type="catalytic activity">
    <reaction evidence="1">
        <text>ATP + protein L-histidine = ADP + protein N-phospho-L-histidine.</text>
        <dbReference type="EC" id="2.7.13.3"/>
    </reaction>
</comment>
<dbReference type="CDD" id="cd00075">
    <property type="entry name" value="HATPase"/>
    <property type="match status" value="1"/>
</dbReference>
<evidence type="ECO:0000256" key="1">
    <source>
        <dbReference type="ARBA" id="ARBA00000085"/>
    </source>
</evidence>
<dbReference type="AlphaFoldDB" id="B2TMR1"/>
<sequence length="445" mass="51135">MTLTIFTISIFVKKTFQTEFGKYVDDSNKTEVEHLVFDLKNIYKDNNWDVELIEQLGQDAIKKGIALEIYSYDNTSVWSVFNDEQILSNEILSSIRENMMSIEENWNSNLKDYKINIYDENENIVGYENIIHYESVYYMENDMEFLSIINKFMGITSIISIGSIILISILISKVLSNSMEKVSKMAKVIEKGKYKSNLDYKSNIKEVDDLILAINSLSVKLNDEEILRKRLTTDIAHELRTPLTSIQGHLDTLIDGVWEPTSERLISIREEVSRLGDLVGELRKLSKFDIEKNILNKTEVNLKELIQNIIYNYESKALEKQITIESNLKDIFINVDKNQFSQVLINILSNAIKYTNIGGRVELNMYEDIDNVNISIKDTGCGIPKEDIKNIFERFYRVDRSRNKKTGGIGVGLTIAQSIINAHNGEIIVKSELNKGTEFIIKLSK</sequence>
<dbReference type="GO" id="GO:0016036">
    <property type="term" value="P:cellular response to phosphate starvation"/>
    <property type="evidence" value="ECO:0007669"/>
    <property type="project" value="TreeGrafter"/>
</dbReference>
<evidence type="ECO:0000256" key="8">
    <source>
        <dbReference type="SAM" id="Phobius"/>
    </source>
</evidence>
<dbReference type="InterPro" id="IPR003594">
    <property type="entry name" value="HATPase_dom"/>
</dbReference>
<dbReference type="Pfam" id="PF02518">
    <property type="entry name" value="HATPase_c"/>
    <property type="match status" value="1"/>
</dbReference>
<comment type="subcellular location">
    <subcellularLocation>
        <location evidence="2">Membrane</location>
    </subcellularLocation>
</comment>
<dbReference type="KEGG" id="cbk:CLL_A1865"/>
<keyword evidence="8" id="KW-1133">Transmembrane helix</keyword>
<dbReference type="InterPro" id="IPR003661">
    <property type="entry name" value="HisK_dim/P_dom"/>
</dbReference>
<keyword evidence="8" id="KW-0472">Membrane</keyword>
<dbReference type="SUPFAM" id="SSF47384">
    <property type="entry name" value="Homodimeric domain of signal transducing histidine kinase"/>
    <property type="match status" value="1"/>
</dbReference>
<reference evidence="10" key="1">
    <citation type="submission" date="2009-06" db="EMBL/GenBank/DDBJ databases">
        <authorList>
            <consortium name="US DOE Joint Genome Institute (JGI-PGF)"/>
            <person name="Lucas S."/>
            <person name="Copeland A."/>
            <person name="Lapidus A."/>
            <person name="Glavina del Rio T."/>
            <person name="Dalin E."/>
            <person name="Tice H."/>
            <person name="Bruce D."/>
            <person name="Goodwin L."/>
            <person name="Pitluck S."/>
            <person name="Kyrpides N."/>
            <person name="Mavromatis K."/>
            <person name="Ivanova N."/>
            <person name="Saunders E."/>
            <person name="Brettin T."/>
            <person name="Detter J.C."/>
            <person name="Han C."/>
            <person name="Larimer F."/>
            <person name="Land M."/>
            <person name="Hauser L."/>
            <person name="Markowitz V."/>
            <person name="Cheng J.-F."/>
            <person name="Hugenholtz P."/>
            <person name="Woyke T."/>
            <person name="Wu D."/>
            <person name="Gronow S."/>
            <person name="Klenk H.-P."/>
            <person name="Eisen J.A."/>
        </authorList>
    </citation>
    <scope>NUCLEOTIDE SEQUENCE</scope>
    <source>
        <strain evidence="10">Eklund 17B</strain>
    </source>
</reference>
<dbReference type="InterPro" id="IPR004358">
    <property type="entry name" value="Sig_transdc_His_kin-like_C"/>
</dbReference>
<dbReference type="GO" id="GO:0004721">
    <property type="term" value="F:phosphoprotein phosphatase activity"/>
    <property type="evidence" value="ECO:0007669"/>
    <property type="project" value="TreeGrafter"/>
</dbReference>
<accession>B2TMR1</accession>
<dbReference type="GO" id="GO:0005886">
    <property type="term" value="C:plasma membrane"/>
    <property type="evidence" value="ECO:0007669"/>
    <property type="project" value="TreeGrafter"/>
</dbReference>
<dbReference type="SMART" id="SM00388">
    <property type="entry name" value="HisKA"/>
    <property type="match status" value="1"/>
</dbReference>
<keyword evidence="8" id="KW-0812">Transmembrane</keyword>
<protein>
    <recommendedName>
        <fullName evidence="3">histidine kinase</fullName>
        <ecNumber evidence="3">2.7.13.3</ecNumber>
    </recommendedName>
</protein>
<dbReference type="PATRIC" id="fig|935198.13.peg.1813"/>
<feature type="transmembrane region" description="Helical" evidence="8">
    <location>
        <begin position="152"/>
        <end position="175"/>
    </location>
</feature>
<accession>U4PG82</accession>
<dbReference type="GO" id="GO:0000155">
    <property type="term" value="F:phosphorelay sensor kinase activity"/>
    <property type="evidence" value="ECO:0007669"/>
    <property type="project" value="InterPro"/>
</dbReference>
<evidence type="ECO:0000256" key="2">
    <source>
        <dbReference type="ARBA" id="ARBA00004370"/>
    </source>
</evidence>
<dbReference type="InterPro" id="IPR036890">
    <property type="entry name" value="HATPase_C_sf"/>
</dbReference>
<dbReference type="PROSITE" id="PS50109">
    <property type="entry name" value="HIS_KIN"/>
    <property type="match status" value="1"/>
</dbReference>
<keyword evidence="4" id="KW-0597">Phosphoprotein</keyword>
<dbReference type="EMBL" id="CP001056">
    <property type="protein sequence ID" value="ACD24915.1"/>
    <property type="molecule type" value="Genomic_DNA"/>
</dbReference>
<proteinExistence type="predicted"/>
<dbReference type="InterPro" id="IPR005467">
    <property type="entry name" value="His_kinase_dom"/>
</dbReference>
<evidence type="ECO:0000313" key="10">
    <source>
        <dbReference type="EMBL" id="ACD24915.1"/>
    </source>
</evidence>
<dbReference type="InterPro" id="IPR050351">
    <property type="entry name" value="BphY/WalK/GraS-like"/>
</dbReference>
<name>B2TMR1_CLOBB</name>
<dbReference type="EC" id="2.7.13.3" evidence="3"/>
<evidence type="ECO:0000256" key="7">
    <source>
        <dbReference type="ARBA" id="ARBA00023012"/>
    </source>
</evidence>
<dbReference type="PRINTS" id="PR00344">
    <property type="entry name" value="BCTRLSENSOR"/>
</dbReference>
<evidence type="ECO:0000259" key="9">
    <source>
        <dbReference type="PROSITE" id="PS50109"/>
    </source>
</evidence>
<evidence type="ECO:0000256" key="3">
    <source>
        <dbReference type="ARBA" id="ARBA00012438"/>
    </source>
</evidence>
<dbReference type="SMART" id="SM00387">
    <property type="entry name" value="HATPase_c"/>
    <property type="match status" value="1"/>
</dbReference>
<dbReference type="PANTHER" id="PTHR45453:SF1">
    <property type="entry name" value="PHOSPHATE REGULON SENSOR PROTEIN PHOR"/>
    <property type="match status" value="1"/>
</dbReference>
<evidence type="ECO:0000256" key="5">
    <source>
        <dbReference type="ARBA" id="ARBA00022679"/>
    </source>
</evidence>
<dbReference type="HOGENOM" id="CLU_000445_89_6_9"/>
<dbReference type="SUPFAM" id="SSF55874">
    <property type="entry name" value="ATPase domain of HSP90 chaperone/DNA topoisomerase II/histidine kinase"/>
    <property type="match status" value="1"/>
</dbReference>
<keyword evidence="6" id="KW-0418">Kinase</keyword>
<feature type="domain" description="Histidine kinase" evidence="9">
    <location>
        <begin position="234"/>
        <end position="445"/>
    </location>
</feature>
<keyword evidence="5 10" id="KW-0808">Transferase</keyword>
<dbReference type="Gene3D" id="1.10.287.130">
    <property type="match status" value="1"/>
</dbReference>